<proteinExistence type="predicted"/>
<gene>
    <name evidence="2" type="ORF">QJT81_10790</name>
</gene>
<dbReference type="Pfam" id="PF13676">
    <property type="entry name" value="TIR_2"/>
    <property type="match status" value="1"/>
</dbReference>
<reference evidence="2" key="1">
    <citation type="journal article" date="2023" name="Int. J. Mol. Sci.">
        <title>Metagenomics Revealed a New Genus 'Candidatus Thiocaldithrix dubininis' gen. nov., sp. nov. and a New Species 'Candidatus Thiothrix putei' sp. nov. in the Family Thiotrichaceae, Some Members of Which Have Traits of Both Na+- and H+-Motive Energetics.</title>
        <authorList>
            <person name="Ravin N.V."/>
            <person name="Muntyan M.S."/>
            <person name="Smolyakov D.D."/>
            <person name="Rudenko T.S."/>
            <person name="Beletsky A.V."/>
            <person name="Mardanov A.V."/>
            <person name="Grabovich M.Y."/>
        </authorList>
    </citation>
    <scope>NUCLEOTIDE SEQUENCE</scope>
    <source>
        <strain evidence="2">GKL-02</strain>
    </source>
</reference>
<dbReference type="InterPro" id="IPR013568">
    <property type="entry name" value="SEFIR_dom"/>
</dbReference>
<dbReference type="PROSITE" id="PS51534">
    <property type="entry name" value="SEFIR"/>
    <property type="match status" value="1"/>
</dbReference>
<accession>A0AA95HM41</accession>
<protein>
    <submittedName>
        <fullName evidence="2">Toll/interleukin-1 receptor domain-containing protein</fullName>
    </submittedName>
</protein>
<sequence>MSQPIRVFISYSHDDDAHREFVLRLANRLRAEGVESWIDQYVPGFPPQGWQRWMENEIEQANFVLLICTPLYLKRFRGEDFDGGRGVNFESVIVSQMLYSDRYHNTKFIPVLPEQGAIEHVPTALQIYNTYWLHDAGYQALYRLLTRQPAVTPPPAGERIQLPEKTVAVLPSLSVETAYLQSLLQHSEILFADKTYTALSGQFQQDRSLIPSTCMPGVNKSAVNLMPPQRCFANNASIAGFPA</sequence>
<dbReference type="InterPro" id="IPR000157">
    <property type="entry name" value="TIR_dom"/>
</dbReference>
<evidence type="ECO:0000313" key="2">
    <source>
        <dbReference type="EMBL" id="WGZ96414.1"/>
    </source>
</evidence>
<dbReference type="Gene3D" id="3.40.50.10140">
    <property type="entry name" value="Toll/interleukin-1 receptor homology (TIR) domain"/>
    <property type="match status" value="1"/>
</dbReference>
<dbReference type="AlphaFoldDB" id="A0AA95HM41"/>
<dbReference type="InterPro" id="IPR035897">
    <property type="entry name" value="Toll_tir_struct_dom_sf"/>
</dbReference>
<dbReference type="SUPFAM" id="SSF52200">
    <property type="entry name" value="Toll/Interleukin receptor TIR domain"/>
    <property type="match status" value="1"/>
</dbReference>
<name>A0AA95HM41_9GAMM</name>
<dbReference type="EMBL" id="CP124756">
    <property type="protein sequence ID" value="WGZ96414.1"/>
    <property type="molecule type" value="Genomic_DNA"/>
</dbReference>
<dbReference type="KEGG" id="tput:QJT81_10790"/>
<keyword evidence="2" id="KW-0675">Receptor</keyword>
<dbReference type="GO" id="GO:0007165">
    <property type="term" value="P:signal transduction"/>
    <property type="evidence" value="ECO:0007669"/>
    <property type="project" value="InterPro"/>
</dbReference>
<reference evidence="2" key="2">
    <citation type="submission" date="2023-04" db="EMBL/GenBank/DDBJ databases">
        <authorList>
            <person name="Beletskiy A.V."/>
            <person name="Mardanov A.V."/>
            <person name="Ravin N.V."/>
        </authorList>
    </citation>
    <scope>NUCLEOTIDE SEQUENCE</scope>
    <source>
        <strain evidence="2">GKL-02</strain>
    </source>
</reference>
<organism evidence="2">
    <name type="scientific">Candidatus Thiothrix putei</name>
    <dbReference type="NCBI Taxonomy" id="3080811"/>
    <lineage>
        <taxon>Bacteria</taxon>
        <taxon>Pseudomonadati</taxon>
        <taxon>Pseudomonadota</taxon>
        <taxon>Gammaproteobacteria</taxon>
        <taxon>Thiotrichales</taxon>
        <taxon>Thiotrichaceae</taxon>
        <taxon>Thiothrix</taxon>
    </lineage>
</organism>
<evidence type="ECO:0000259" key="1">
    <source>
        <dbReference type="PROSITE" id="PS51534"/>
    </source>
</evidence>
<dbReference type="Proteomes" id="UP001301326">
    <property type="component" value="Chromosome"/>
</dbReference>
<feature type="domain" description="SEFIR" evidence="1">
    <location>
        <begin position="4"/>
        <end position="145"/>
    </location>
</feature>